<accession>A0A022W4F6</accession>
<reference evidence="4" key="1">
    <citation type="submission" date="2014-02" db="EMBL/GenBank/DDBJ databases">
        <title>The Genome Sequence of Trichophyton rubrum (morphotype fischeri) CBS 288.86.</title>
        <authorList>
            <consortium name="The Broad Institute Genomics Platform"/>
            <person name="Cuomo C.A."/>
            <person name="White T.C."/>
            <person name="Graser Y."/>
            <person name="Martinez-Rossi N."/>
            <person name="Heitman J."/>
            <person name="Young S.K."/>
            <person name="Zeng Q."/>
            <person name="Gargeya S."/>
            <person name="Abouelleil A."/>
            <person name="Alvarado L."/>
            <person name="Chapman S.B."/>
            <person name="Gainer-Dewar J."/>
            <person name="Goldberg J."/>
            <person name="Griggs A."/>
            <person name="Gujja S."/>
            <person name="Hansen M."/>
            <person name="Howarth C."/>
            <person name="Imamovic A."/>
            <person name="Larimer J."/>
            <person name="Martinez D."/>
            <person name="Murphy C."/>
            <person name="Pearson M.D."/>
            <person name="Persinoti G."/>
            <person name="Poon T."/>
            <person name="Priest M."/>
            <person name="Roberts A.D."/>
            <person name="Saif S."/>
            <person name="Shea T.D."/>
            <person name="Sykes S.N."/>
            <person name="Wortman J."/>
            <person name="Nusbaum C."/>
            <person name="Birren B."/>
        </authorList>
    </citation>
    <scope>NUCLEOTIDE SEQUENCE [LARGE SCALE GENOMIC DNA]</scope>
    <source>
        <strain evidence="4">CBS 288.86</strain>
    </source>
</reference>
<dbReference type="AlphaFoldDB" id="A0A022W4F6"/>
<gene>
    <name evidence="4" type="ORF">H103_04051</name>
</gene>
<dbReference type="Pfam" id="PF03556">
    <property type="entry name" value="Cullin_binding"/>
    <property type="match status" value="1"/>
</dbReference>
<organism evidence="4">
    <name type="scientific">Trichophyton rubrum CBS 288.86</name>
    <dbReference type="NCBI Taxonomy" id="1215330"/>
    <lineage>
        <taxon>Eukaryota</taxon>
        <taxon>Fungi</taxon>
        <taxon>Dikarya</taxon>
        <taxon>Ascomycota</taxon>
        <taxon>Pezizomycotina</taxon>
        <taxon>Eurotiomycetes</taxon>
        <taxon>Eurotiomycetidae</taxon>
        <taxon>Onygenales</taxon>
        <taxon>Arthrodermataceae</taxon>
        <taxon>Trichophyton</taxon>
    </lineage>
</organism>
<dbReference type="InterPro" id="IPR014764">
    <property type="entry name" value="DCN-prot"/>
</dbReference>
<feature type="domain" description="DCUN1" evidence="3">
    <location>
        <begin position="54"/>
        <end position="257"/>
    </location>
</feature>
<dbReference type="GO" id="GO:0045116">
    <property type="term" value="P:protein neddylation"/>
    <property type="evidence" value="ECO:0007669"/>
    <property type="project" value="TreeGrafter"/>
</dbReference>
<dbReference type="OrthoDB" id="27198at2759"/>
<dbReference type="HOGENOM" id="CLU_047042_1_0_1"/>
<sequence length="267" mass="30560">MPPSSSQKSAIAQFVSVTGAKDSVATKCLKANGWKVDQAIDDYFQNGQSGTVQEKTAAVNKIFDKYRDDPDSPDEIGINGAMKYFGDLQVRLDEVACLAVAELLRSPSMGEFTREGFVEGWRGTTECDTIEKQASYANGLRKLLLDDPNYFRRVYRYTFLLCRMQGQRNVNIELAVEQWQLFFTSENGGVAWETRSVPWLKWWIEFIETKHKRPINKDLWEQTEVLMRKTMEDESMDWWSSDAAWPGAIDDFVAFVKEKQGATAMQQ</sequence>
<proteinExistence type="predicted"/>
<keyword evidence="1" id="KW-0833">Ubl conjugation pathway</keyword>
<evidence type="ECO:0000259" key="3">
    <source>
        <dbReference type="PROSITE" id="PS51229"/>
    </source>
</evidence>
<dbReference type="CDD" id="cd14350">
    <property type="entry name" value="UBA_DCNL"/>
    <property type="match status" value="1"/>
</dbReference>
<dbReference type="Gene3D" id="1.10.238.200">
    <property type="entry name" value="Cullin, PONY binding domain"/>
    <property type="match status" value="1"/>
</dbReference>
<name>A0A022W4F6_TRIRU</name>
<dbReference type="InterPro" id="IPR005176">
    <property type="entry name" value="PONY_dom"/>
</dbReference>
<dbReference type="PROSITE" id="PS51229">
    <property type="entry name" value="DCUN1"/>
    <property type="match status" value="1"/>
</dbReference>
<dbReference type="Gene3D" id="1.10.238.10">
    <property type="entry name" value="EF-hand"/>
    <property type="match status" value="1"/>
</dbReference>
<dbReference type="GO" id="GO:0031624">
    <property type="term" value="F:ubiquitin conjugating enzyme binding"/>
    <property type="evidence" value="ECO:0007669"/>
    <property type="project" value="TreeGrafter"/>
</dbReference>
<dbReference type="GO" id="GO:0000151">
    <property type="term" value="C:ubiquitin ligase complex"/>
    <property type="evidence" value="ECO:0007669"/>
    <property type="project" value="TreeGrafter"/>
</dbReference>
<dbReference type="GO" id="GO:0097602">
    <property type="term" value="F:cullin family protein binding"/>
    <property type="evidence" value="ECO:0007669"/>
    <property type="project" value="TreeGrafter"/>
</dbReference>
<evidence type="ECO:0000256" key="2">
    <source>
        <dbReference type="RuleBase" id="RU410713"/>
    </source>
</evidence>
<evidence type="ECO:0000256" key="1">
    <source>
        <dbReference type="ARBA" id="ARBA00022786"/>
    </source>
</evidence>
<dbReference type="SUPFAM" id="SSF46934">
    <property type="entry name" value="UBA-like"/>
    <property type="match status" value="1"/>
</dbReference>
<dbReference type="EMBL" id="KK207833">
    <property type="protein sequence ID" value="EZF52968.1"/>
    <property type="molecule type" value="Genomic_DNA"/>
</dbReference>
<dbReference type="Pfam" id="PF14555">
    <property type="entry name" value="UBA_4"/>
    <property type="match status" value="1"/>
</dbReference>
<dbReference type="GO" id="GO:0032182">
    <property type="term" value="F:ubiquitin-like protein binding"/>
    <property type="evidence" value="ECO:0007669"/>
    <property type="project" value="TreeGrafter"/>
</dbReference>
<dbReference type="PANTHER" id="PTHR12281">
    <property type="entry name" value="RP42 RELATED"/>
    <property type="match status" value="1"/>
</dbReference>
<dbReference type="InterPro" id="IPR042460">
    <property type="entry name" value="DCN1-like_PONY"/>
</dbReference>
<dbReference type="Gene3D" id="1.10.8.10">
    <property type="entry name" value="DNA helicase RuvA subunit, C-terminal domain"/>
    <property type="match status" value="1"/>
</dbReference>
<protein>
    <recommendedName>
        <fullName evidence="2">Defective in cullin neddylation protein</fullName>
    </recommendedName>
</protein>
<evidence type="ECO:0000313" key="4">
    <source>
        <dbReference type="EMBL" id="EZF52968.1"/>
    </source>
</evidence>
<dbReference type="PANTHER" id="PTHR12281:SF31">
    <property type="entry name" value="DCN1-LIKE PROTEIN 3"/>
    <property type="match status" value="1"/>
</dbReference>
<dbReference type="InterPro" id="IPR009060">
    <property type="entry name" value="UBA-like_sf"/>
</dbReference>
<comment type="function">
    <text evidence="2">Neddylation of cullins play an essential role in the regulation of SCF-type complexes activity.</text>
</comment>
<dbReference type="Proteomes" id="UP000023758">
    <property type="component" value="Unassembled WGS sequence"/>
</dbReference>